<dbReference type="VEuPathDB" id="FungiDB:I7I53_06615"/>
<sequence>MGYRKHRQRHRRKGSHPSRELKDEPPVFQKKTRLSAVGKQITSYLDILIPQAAHGIFVQDAQCLLQNFLCSGVFFLQPVVPVIVDDVRYSSFICWNASAWFQAFVIS</sequence>
<evidence type="ECO:0000313" key="2">
    <source>
        <dbReference type="EMBL" id="QSS51321.1"/>
    </source>
</evidence>
<feature type="compositionally biased region" description="Basic residues" evidence="1">
    <location>
        <begin position="1"/>
        <end position="16"/>
    </location>
</feature>
<evidence type="ECO:0000256" key="1">
    <source>
        <dbReference type="SAM" id="MobiDB-lite"/>
    </source>
</evidence>
<evidence type="ECO:0000313" key="3">
    <source>
        <dbReference type="Proteomes" id="UP000663419"/>
    </source>
</evidence>
<name>A0A8A1LC47_AJEC8</name>
<dbReference type="AlphaFoldDB" id="A0A8A1LC47"/>
<dbReference type="Proteomes" id="UP000663419">
    <property type="component" value="Chromosome 2"/>
</dbReference>
<feature type="region of interest" description="Disordered" evidence="1">
    <location>
        <begin position="1"/>
        <end position="24"/>
    </location>
</feature>
<proteinExistence type="predicted"/>
<organism evidence="2 3">
    <name type="scientific">Ajellomyces capsulatus (strain H88)</name>
    <name type="common">Darling's disease fungus</name>
    <name type="synonym">Histoplasma capsulatum</name>
    <dbReference type="NCBI Taxonomy" id="544711"/>
    <lineage>
        <taxon>Eukaryota</taxon>
        <taxon>Fungi</taxon>
        <taxon>Dikarya</taxon>
        <taxon>Ascomycota</taxon>
        <taxon>Pezizomycotina</taxon>
        <taxon>Eurotiomycetes</taxon>
        <taxon>Eurotiomycetidae</taxon>
        <taxon>Onygenales</taxon>
        <taxon>Ajellomycetaceae</taxon>
        <taxon>Histoplasma</taxon>
    </lineage>
</organism>
<protein>
    <submittedName>
        <fullName evidence="2">Uncharacterized protein</fullName>
    </submittedName>
</protein>
<reference evidence="2" key="1">
    <citation type="submission" date="2021-01" db="EMBL/GenBank/DDBJ databases">
        <title>Chromosome-level genome assembly of a human fungal pathogen reveals clustering of transcriptionally co-regulated genes.</title>
        <authorList>
            <person name="Voorhies M."/>
            <person name="Cohen S."/>
            <person name="Shea T.P."/>
            <person name="Petrus S."/>
            <person name="Munoz J.F."/>
            <person name="Poplawski S."/>
            <person name="Goldman W.E."/>
            <person name="Michael T."/>
            <person name="Cuomo C.A."/>
            <person name="Sil A."/>
            <person name="Beyhan S."/>
        </authorList>
    </citation>
    <scope>NUCLEOTIDE SEQUENCE</scope>
    <source>
        <strain evidence="2">H88</strain>
    </source>
</reference>
<dbReference type="EMBL" id="CP069103">
    <property type="protein sequence ID" value="QSS51321.1"/>
    <property type="molecule type" value="Genomic_DNA"/>
</dbReference>
<gene>
    <name evidence="2" type="ORF">I7I53_06615</name>
</gene>
<accession>A0A8A1LC47</accession>